<dbReference type="PRINTS" id="PR01415">
    <property type="entry name" value="ANKYRIN"/>
</dbReference>
<dbReference type="EMBL" id="CADEPI010000514">
    <property type="protein sequence ID" value="CAB3386820.1"/>
    <property type="molecule type" value="Genomic_DNA"/>
</dbReference>
<name>A0A8S1DSH6_9INSE</name>
<feature type="transmembrane region" description="Helical" evidence="4">
    <location>
        <begin position="605"/>
        <end position="631"/>
    </location>
</feature>
<evidence type="ECO:0008006" key="7">
    <source>
        <dbReference type="Google" id="ProtNLM"/>
    </source>
</evidence>
<keyword evidence="4" id="KW-0812">Transmembrane</keyword>
<dbReference type="Pfam" id="PF13637">
    <property type="entry name" value="Ank_4"/>
    <property type="match status" value="1"/>
</dbReference>
<dbReference type="PANTHER" id="PTHR24198">
    <property type="entry name" value="ANKYRIN REPEAT AND PROTEIN KINASE DOMAIN-CONTAINING PROTEIN"/>
    <property type="match status" value="1"/>
</dbReference>
<dbReference type="PANTHER" id="PTHR24198:SF165">
    <property type="entry name" value="ANKYRIN REPEAT-CONTAINING PROTEIN-RELATED"/>
    <property type="match status" value="1"/>
</dbReference>
<evidence type="ECO:0000256" key="3">
    <source>
        <dbReference type="PROSITE-ProRule" id="PRU00023"/>
    </source>
</evidence>
<evidence type="ECO:0000256" key="1">
    <source>
        <dbReference type="ARBA" id="ARBA00022737"/>
    </source>
</evidence>
<dbReference type="SMART" id="SM00248">
    <property type="entry name" value="ANK"/>
    <property type="match status" value="13"/>
</dbReference>
<dbReference type="Gene3D" id="1.25.40.20">
    <property type="entry name" value="Ankyrin repeat-containing domain"/>
    <property type="match status" value="5"/>
</dbReference>
<reference evidence="5 6" key="1">
    <citation type="submission" date="2020-04" db="EMBL/GenBank/DDBJ databases">
        <authorList>
            <person name="Alioto T."/>
            <person name="Alioto T."/>
            <person name="Gomez Garrido J."/>
        </authorList>
    </citation>
    <scope>NUCLEOTIDE SEQUENCE [LARGE SCALE GENOMIC DNA]</scope>
</reference>
<dbReference type="InterPro" id="IPR002110">
    <property type="entry name" value="Ankyrin_rpt"/>
</dbReference>
<feature type="repeat" description="ANK" evidence="3">
    <location>
        <begin position="155"/>
        <end position="187"/>
    </location>
</feature>
<dbReference type="AlphaFoldDB" id="A0A8S1DSH6"/>
<accession>A0A8S1DSH6</accession>
<dbReference type="Pfam" id="PF12796">
    <property type="entry name" value="Ank_2"/>
    <property type="match status" value="4"/>
</dbReference>
<organism evidence="5 6">
    <name type="scientific">Cloeon dipterum</name>
    <dbReference type="NCBI Taxonomy" id="197152"/>
    <lineage>
        <taxon>Eukaryota</taxon>
        <taxon>Metazoa</taxon>
        <taxon>Ecdysozoa</taxon>
        <taxon>Arthropoda</taxon>
        <taxon>Hexapoda</taxon>
        <taxon>Insecta</taxon>
        <taxon>Pterygota</taxon>
        <taxon>Palaeoptera</taxon>
        <taxon>Ephemeroptera</taxon>
        <taxon>Pisciforma</taxon>
        <taxon>Baetidae</taxon>
        <taxon>Cloeon</taxon>
    </lineage>
</organism>
<keyword evidence="1" id="KW-0677">Repeat</keyword>
<gene>
    <name evidence="5" type="ORF">CLODIP_2_CD03518</name>
</gene>
<evidence type="ECO:0000256" key="2">
    <source>
        <dbReference type="ARBA" id="ARBA00023043"/>
    </source>
</evidence>
<feature type="repeat" description="ANK" evidence="3">
    <location>
        <begin position="555"/>
        <end position="587"/>
    </location>
</feature>
<dbReference type="PROSITE" id="PS50088">
    <property type="entry name" value="ANK_REPEAT"/>
    <property type="match status" value="7"/>
</dbReference>
<feature type="repeat" description="ANK" evidence="3">
    <location>
        <begin position="220"/>
        <end position="252"/>
    </location>
</feature>
<evidence type="ECO:0000313" key="6">
    <source>
        <dbReference type="Proteomes" id="UP000494165"/>
    </source>
</evidence>
<dbReference type="OrthoDB" id="20872at2759"/>
<dbReference type="Proteomes" id="UP000494165">
    <property type="component" value="Unassembled WGS sequence"/>
</dbReference>
<dbReference type="PROSITE" id="PS50297">
    <property type="entry name" value="ANK_REP_REGION"/>
    <property type="match status" value="5"/>
</dbReference>
<keyword evidence="2 3" id="KW-0040">ANK repeat</keyword>
<feature type="repeat" description="ANK" evidence="3">
    <location>
        <begin position="284"/>
        <end position="312"/>
    </location>
</feature>
<comment type="caution">
    <text evidence="5">The sequence shown here is derived from an EMBL/GenBank/DDBJ whole genome shotgun (WGS) entry which is preliminary data.</text>
</comment>
<proteinExistence type="predicted"/>
<protein>
    <recommendedName>
        <fullName evidence="7">Ion transport domain-containing protein</fullName>
    </recommendedName>
</protein>
<dbReference type="InterPro" id="IPR036770">
    <property type="entry name" value="Ankyrin_rpt-contain_sf"/>
</dbReference>
<feature type="repeat" description="ANK" evidence="3">
    <location>
        <begin position="353"/>
        <end position="385"/>
    </location>
</feature>
<feature type="repeat" description="ANK" evidence="3">
    <location>
        <begin position="26"/>
        <end position="58"/>
    </location>
</feature>
<dbReference type="SUPFAM" id="SSF48403">
    <property type="entry name" value="Ankyrin repeat"/>
    <property type="match status" value="2"/>
</dbReference>
<sequence>MSRLFQKKNSSIAMKENERFNEKTELGATPLMLAAKNNDLKSCLVLVEKGQDPKTTTDLGASLLHFASVNKTHGLEIISHFLGQGLDLSEAKDVDGEEPVIYAIRAGDFNLARNILRLQNGETNLLLFFVARNDLKIVKIIHANYPELIKHQDAKGNSALHLAAEFADLKMSKWIIKKGIHVKSLKHALHRAVLNVNHGMELVRYFAIRLKLDLYAMNEYDETPLHLALWAGNTEMAQLLLDLGVKVEKCDKNLLLHCVKRNNMKSARFVQSKNNSLIKELDFCGRNALHIAAECSDLEMCQWLIEQGIDANSLVPTGETSALHHVGYNKQNGKELVGYFISLGLEINPANRALNTPLYVALRNQNVAVAEEMIKFGADFRVKSGCFNLLHCSVIGNNLKSVQFLHSKDPELVKELTQLGENAIHLAAKHADREMCIFLCEEAGVNPFSSNEMNSNVLHLAAANEKHGVELVEYFATEKGVDVHQRNVLLETPLHHALDKENLAVAEALLRAGANINVELAQNSLLHFCATRKKLQSTRFVLEKNKDMINAVGNNRMTALHIAAKSGHFDLCKFLVEQGIDFNAEDAFNNTALTYMFSDELLNNLWIATYILFVPIALVAVIIELIFCGLFHDGSTEEVDMNERYR</sequence>
<feature type="repeat" description="ANK" evidence="3">
    <location>
        <begin position="489"/>
        <end position="521"/>
    </location>
</feature>
<evidence type="ECO:0000313" key="5">
    <source>
        <dbReference type="EMBL" id="CAB3386820.1"/>
    </source>
</evidence>
<evidence type="ECO:0000256" key="4">
    <source>
        <dbReference type="SAM" id="Phobius"/>
    </source>
</evidence>
<keyword evidence="4" id="KW-0472">Membrane</keyword>
<keyword evidence="4" id="KW-1133">Transmembrane helix</keyword>
<keyword evidence="6" id="KW-1185">Reference proteome</keyword>